<dbReference type="EMBL" id="FNJB01000003">
    <property type="protein sequence ID" value="SDO49415.1"/>
    <property type="molecule type" value="Genomic_DNA"/>
</dbReference>
<evidence type="ECO:0000313" key="3">
    <source>
        <dbReference type="EMBL" id="SDO49415.1"/>
    </source>
</evidence>
<dbReference type="PROSITE" id="PS51257">
    <property type="entry name" value="PROKAR_LIPOPROTEIN"/>
    <property type="match status" value="1"/>
</dbReference>
<keyword evidence="3" id="KW-0645">Protease</keyword>
<accession>A0A1H0K085</accession>
<dbReference type="Pfam" id="PF13539">
    <property type="entry name" value="Peptidase_M15_4"/>
    <property type="match status" value="1"/>
</dbReference>
<keyword evidence="1" id="KW-0732">Signal</keyword>
<gene>
    <name evidence="3" type="ORF">SAMN05192558_103287</name>
</gene>
<evidence type="ECO:0000259" key="2">
    <source>
        <dbReference type="Pfam" id="PF13539"/>
    </source>
</evidence>
<dbReference type="Proteomes" id="UP000199651">
    <property type="component" value="Unassembled WGS sequence"/>
</dbReference>
<keyword evidence="4" id="KW-1185">Reference proteome</keyword>
<proteinExistence type="predicted"/>
<evidence type="ECO:0000256" key="1">
    <source>
        <dbReference type="SAM" id="SignalP"/>
    </source>
</evidence>
<organism evidence="3 4">
    <name type="scientific">Actinokineospora alba</name>
    <dbReference type="NCBI Taxonomy" id="504798"/>
    <lineage>
        <taxon>Bacteria</taxon>
        <taxon>Bacillati</taxon>
        <taxon>Actinomycetota</taxon>
        <taxon>Actinomycetes</taxon>
        <taxon>Pseudonocardiales</taxon>
        <taxon>Pseudonocardiaceae</taxon>
        <taxon>Actinokineospora</taxon>
    </lineage>
</organism>
<feature type="chain" id="PRO_5011563850" evidence="1">
    <location>
        <begin position="21"/>
        <end position="383"/>
    </location>
</feature>
<dbReference type="InterPro" id="IPR039561">
    <property type="entry name" value="Peptidase_M15C"/>
</dbReference>
<name>A0A1H0K085_9PSEU</name>
<dbReference type="OrthoDB" id="9799970at2"/>
<dbReference type="GO" id="GO:0004180">
    <property type="term" value="F:carboxypeptidase activity"/>
    <property type="evidence" value="ECO:0007669"/>
    <property type="project" value="UniProtKB-KW"/>
</dbReference>
<dbReference type="RefSeq" id="WP_091372058.1">
    <property type="nucleotide sequence ID" value="NZ_FNDV01000002.1"/>
</dbReference>
<keyword evidence="3" id="KW-0121">Carboxypeptidase</keyword>
<sequence length="383" mass="40691">MRQLVALVLCALVTGCGGYAREPASTAAAPPPIPVDWSVEDPGPPPAEPLRPDLLVLGTDTLPEPLVAEVLAVRGVRGSLRLSVASVAVAHQTITVAGADLAPYRRFAAKVTAESEPVWRALAAGEAVITHEIGRDLGQDLGGELALRDQSQDFRLRIGAYASTVPTIDALVNVRRAEQLGMVPGNAILLSVDSTDVRKTLERVTGGTASVQPLSEPARGAGGERQAAYLTGGSVAKAVGSFSYRYFPDGSVEPDARWVSANIRTETVPLLGRVTCHRRMLSQLRGALTEIERAGLGALVHPGEYGGCYVPRFIGRDPRRGLSLHTWGIAVDLNVPGNLPGTAGQIDRRVVSVFKKWGFSWGGDWRQPSTDPMHLELAALVES</sequence>
<dbReference type="Gene3D" id="3.30.1380.10">
    <property type="match status" value="1"/>
</dbReference>
<feature type="domain" description="Peptidase M15C" evidence="2">
    <location>
        <begin position="319"/>
        <end position="377"/>
    </location>
</feature>
<dbReference type="SUPFAM" id="SSF55166">
    <property type="entry name" value="Hedgehog/DD-peptidase"/>
    <property type="match status" value="1"/>
</dbReference>
<dbReference type="STRING" id="504798.SAMN05421871_102762"/>
<dbReference type="AlphaFoldDB" id="A0A1H0K085"/>
<protein>
    <submittedName>
        <fullName evidence="3">D-alanyl-D-alanine carboxypeptidase</fullName>
    </submittedName>
</protein>
<dbReference type="InterPro" id="IPR009045">
    <property type="entry name" value="Zn_M74/Hedgehog-like"/>
</dbReference>
<reference evidence="4" key="1">
    <citation type="submission" date="2016-10" db="EMBL/GenBank/DDBJ databases">
        <authorList>
            <person name="Varghese N."/>
            <person name="Submissions S."/>
        </authorList>
    </citation>
    <scope>NUCLEOTIDE SEQUENCE [LARGE SCALE GENOMIC DNA]</scope>
    <source>
        <strain evidence="4">IBRC-M 10655</strain>
    </source>
</reference>
<evidence type="ECO:0000313" key="4">
    <source>
        <dbReference type="Proteomes" id="UP000199651"/>
    </source>
</evidence>
<keyword evidence="3" id="KW-0378">Hydrolase</keyword>
<feature type="signal peptide" evidence="1">
    <location>
        <begin position="1"/>
        <end position="20"/>
    </location>
</feature>